<dbReference type="GO" id="GO:0004497">
    <property type="term" value="F:monooxygenase activity"/>
    <property type="evidence" value="ECO:0007669"/>
    <property type="project" value="UniProtKB-KW"/>
</dbReference>
<dbReference type="InterPro" id="IPR017972">
    <property type="entry name" value="Cyt_P450_CS"/>
</dbReference>
<sequence length="551" mass="62243">MRRATATGLRWTVFPYAELNTFWLTLCSFDSVLHIINFWLPAWLTDVVNDNVMTHHFWVKDRRTRQLGKLYVVATPDNLCCHVADAAVISQICSSRSGFPKPLEVYGSMMLYGPNVVATEGKEWTRHRRHTIAAFGENTIATVWQETVRQTTQMLDHWCKKYTMGTTLQLSPKDDILKLTLNVLCAAGFGVQLPFQATSKADDSSISTMFRDTAHPLPGFQFTLRAVMEYMMGHWNSIFMANTMLPTWMPRALVPFFKDDFAAYDDLGKYMNAMIAQANQDIPKEGLSARGQNVLQGLVRAQNLVDDEDESKKSSLTRGATIRFALVLLALHQDIQEWMYEGICNAMDGNPTSLNEWDYATMYPQLVAPLCVMLETMRMYPPAPVILRTTAQDAEPLQHEGGAVMLPPGSHVCFNITSLHYNTEYWGPDASKFEPSRWDRRNRDSFLAQNEDRPGNVAAGLEYPTIHRPIRGSYIPFSDGLRACLGKKFAQVEFVAFLAVIFSRYRVDFACAPGQKKEAHEKAKKALEESICAALALDMTVEIPLSFTPRT</sequence>
<keyword evidence="5 9" id="KW-0560">Oxidoreductase</keyword>
<dbReference type="GO" id="GO:0020037">
    <property type="term" value="F:heme binding"/>
    <property type="evidence" value="ECO:0007669"/>
    <property type="project" value="InterPro"/>
</dbReference>
<evidence type="ECO:0000256" key="6">
    <source>
        <dbReference type="ARBA" id="ARBA00023004"/>
    </source>
</evidence>
<dbReference type="Proteomes" id="UP001150941">
    <property type="component" value="Unassembled WGS sequence"/>
</dbReference>
<dbReference type="PRINTS" id="PR00385">
    <property type="entry name" value="P450"/>
</dbReference>
<accession>A0A9W9PFC3</accession>
<dbReference type="EMBL" id="JAPQKS010000002">
    <property type="protein sequence ID" value="KAJ5245794.1"/>
    <property type="molecule type" value="Genomic_DNA"/>
</dbReference>
<keyword evidence="4" id="KW-0256">Endoplasmic reticulum</keyword>
<evidence type="ECO:0000256" key="7">
    <source>
        <dbReference type="ARBA" id="ARBA00023136"/>
    </source>
</evidence>
<comment type="similarity">
    <text evidence="2 9">Belongs to the cytochrome P450 family.</text>
</comment>
<dbReference type="OrthoDB" id="1470350at2759"/>
<dbReference type="InterPro" id="IPR036396">
    <property type="entry name" value="Cyt_P450_sf"/>
</dbReference>
<evidence type="ECO:0000256" key="9">
    <source>
        <dbReference type="RuleBase" id="RU000461"/>
    </source>
</evidence>
<reference evidence="10" key="2">
    <citation type="journal article" date="2023" name="IMA Fungus">
        <title>Comparative genomic study of the Penicillium genus elucidates a diverse pangenome and 15 lateral gene transfer events.</title>
        <authorList>
            <person name="Petersen C."/>
            <person name="Sorensen T."/>
            <person name="Nielsen M.R."/>
            <person name="Sondergaard T.E."/>
            <person name="Sorensen J.L."/>
            <person name="Fitzpatrick D.A."/>
            <person name="Frisvad J.C."/>
            <person name="Nielsen K.L."/>
        </authorList>
    </citation>
    <scope>NUCLEOTIDE SEQUENCE</scope>
    <source>
        <strain evidence="10">IBT 19713</strain>
    </source>
</reference>
<dbReference type="PANTHER" id="PTHR24291:SF189">
    <property type="entry name" value="CYTOCHROME P450 4C3-RELATED"/>
    <property type="match status" value="1"/>
</dbReference>
<evidence type="ECO:0000256" key="3">
    <source>
        <dbReference type="ARBA" id="ARBA00022723"/>
    </source>
</evidence>
<keyword evidence="3 8" id="KW-0479">Metal-binding</keyword>
<comment type="cofactor">
    <cofactor evidence="8">
        <name>heme</name>
        <dbReference type="ChEBI" id="CHEBI:30413"/>
    </cofactor>
</comment>
<evidence type="ECO:0000256" key="4">
    <source>
        <dbReference type="ARBA" id="ARBA00022824"/>
    </source>
</evidence>
<feature type="binding site" description="axial binding residue" evidence="8">
    <location>
        <position position="484"/>
    </location>
    <ligand>
        <name>heme</name>
        <dbReference type="ChEBI" id="CHEBI:30413"/>
    </ligand>
    <ligandPart>
        <name>Fe</name>
        <dbReference type="ChEBI" id="CHEBI:18248"/>
    </ligandPart>
</feature>
<evidence type="ECO:0000256" key="1">
    <source>
        <dbReference type="ARBA" id="ARBA00004586"/>
    </source>
</evidence>
<dbReference type="GO" id="GO:0005506">
    <property type="term" value="F:iron ion binding"/>
    <property type="evidence" value="ECO:0007669"/>
    <property type="project" value="InterPro"/>
</dbReference>
<evidence type="ECO:0000256" key="2">
    <source>
        <dbReference type="ARBA" id="ARBA00010617"/>
    </source>
</evidence>
<dbReference type="InterPro" id="IPR002401">
    <property type="entry name" value="Cyt_P450_E_grp-I"/>
</dbReference>
<keyword evidence="7" id="KW-0472">Membrane</keyword>
<comment type="caution">
    <text evidence="10">The sequence shown here is derived from an EMBL/GenBank/DDBJ whole genome shotgun (WGS) entry which is preliminary data.</text>
</comment>
<evidence type="ECO:0000256" key="5">
    <source>
        <dbReference type="ARBA" id="ARBA00023002"/>
    </source>
</evidence>
<keyword evidence="6 8" id="KW-0408">Iron</keyword>
<keyword evidence="8 9" id="KW-0349">Heme</keyword>
<reference evidence="10" key="1">
    <citation type="submission" date="2022-11" db="EMBL/GenBank/DDBJ databases">
        <authorList>
            <person name="Petersen C."/>
        </authorList>
    </citation>
    <scope>NUCLEOTIDE SEQUENCE</scope>
    <source>
        <strain evidence="10">IBT 19713</strain>
    </source>
</reference>
<dbReference type="InterPro" id="IPR050196">
    <property type="entry name" value="Cytochrome_P450_Monoox"/>
</dbReference>
<dbReference type="PRINTS" id="PR00463">
    <property type="entry name" value="EP450I"/>
</dbReference>
<dbReference type="GO" id="GO:0005789">
    <property type="term" value="C:endoplasmic reticulum membrane"/>
    <property type="evidence" value="ECO:0007669"/>
    <property type="project" value="UniProtKB-SubCell"/>
</dbReference>
<dbReference type="PANTHER" id="PTHR24291">
    <property type="entry name" value="CYTOCHROME P450 FAMILY 4"/>
    <property type="match status" value="1"/>
</dbReference>
<dbReference type="PROSITE" id="PS00086">
    <property type="entry name" value="CYTOCHROME_P450"/>
    <property type="match status" value="1"/>
</dbReference>
<evidence type="ECO:0000256" key="8">
    <source>
        <dbReference type="PIRSR" id="PIRSR602401-1"/>
    </source>
</evidence>
<organism evidence="10 11">
    <name type="scientific">Penicillium chermesinum</name>
    <dbReference type="NCBI Taxonomy" id="63820"/>
    <lineage>
        <taxon>Eukaryota</taxon>
        <taxon>Fungi</taxon>
        <taxon>Dikarya</taxon>
        <taxon>Ascomycota</taxon>
        <taxon>Pezizomycotina</taxon>
        <taxon>Eurotiomycetes</taxon>
        <taxon>Eurotiomycetidae</taxon>
        <taxon>Eurotiales</taxon>
        <taxon>Aspergillaceae</taxon>
        <taxon>Penicillium</taxon>
    </lineage>
</organism>
<dbReference type="SUPFAM" id="SSF48264">
    <property type="entry name" value="Cytochrome P450"/>
    <property type="match status" value="1"/>
</dbReference>
<dbReference type="CDD" id="cd11070">
    <property type="entry name" value="CYP56-like"/>
    <property type="match status" value="1"/>
</dbReference>
<gene>
    <name evidence="10" type="ORF">N7468_000777</name>
</gene>
<keyword evidence="11" id="KW-1185">Reference proteome</keyword>
<evidence type="ECO:0000313" key="11">
    <source>
        <dbReference type="Proteomes" id="UP001150941"/>
    </source>
</evidence>
<dbReference type="AlphaFoldDB" id="A0A9W9PFC3"/>
<dbReference type="RefSeq" id="XP_058333215.1">
    <property type="nucleotide sequence ID" value="XM_058470074.1"/>
</dbReference>
<name>A0A9W9PFC3_9EURO</name>
<keyword evidence="9 10" id="KW-0503">Monooxygenase</keyword>
<evidence type="ECO:0000313" key="10">
    <source>
        <dbReference type="EMBL" id="KAJ5245794.1"/>
    </source>
</evidence>
<dbReference type="InterPro" id="IPR001128">
    <property type="entry name" value="Cyt_P450"/>
</dbReference>
<dbReference type="GO" id="GO:0043386">
    <property type="term" value="P:mycotoxin biosynthetic process"/>
    <property type="evidence" value="ECO:0007669"/>
    <property type="project" value="UniProtKB-ARBA"/>
</dbReference>
<dbReference type="Pfam" id="PF00067">
    <property type="entry name" value="p450"/>
    <property type="match status" value="1"/>
</dbReference>
<dbReference type="GO" id="GO:0016705">
    <property type="term" value="F:oxidoreductase activity, acting on paired donors, with incorporation or reduction of molecular oxygen"/>
    <property type="evidence" value="ECO:0007669"/>
    <property type="project" value="InterPro"/>
</dbReference>
<protein>
    <submittedName>
        <fullName evidence="10">Cytochrome P450 monooxygenase</fullName>
    </submittedName>
</protein>
<comment type="subcellular location">
    <subcellularLocation>
        <location evidence="1">Endoplasmic reticulum membrane</location>
    </subcellularLocation>
</comment>
<dbReference type="Gene3D" id="1.10.630.10">
    <property type="entry name" value="Cytochrome P450"/>
    <property type="match status" value="1"/>
</dbReference>
<proteinExistence type="inferred from homology"/>
<dbReference type="GeneID" id="83197377"/>